<dbReference type="HOGENOM" id="CLU_061982_0_0_10"/>
<organism evidence="2 3">
    <name type="scientific">Hoylesella oralis ATCC 33269</name>
    <dbReference type="NCBI Taxonomy" id="873533"/>
    <lineage>
        <taxon>Bacteria</taxon>
        <taxon>Pseudomonadati</taxon>
        <taxon>Bacteroidota</taxon>
        <taxon>Bacteroidia</taxon>
        <taxon>Bacteroidales</taxon>
        <taxon>Prevotellaceae</taxon>
        <taxon>Hoylesella</taxon>
    </lineage>
</organism>
<dbReference type="Pfam" id="PF01553">
    <property type="entry name" value="Acyltransferase"/>
    <property type="match status" value="1"/>
</dbReference>
<reference evidence="2" key="1">
    <citation type="submission" date="2011-01" db="EMBL/GenBank/DDBJ databases">
        <authorList>
            <person name="Muzny D."/>
            <person name="Qin X."/>
            <person name="Buhay C."/>
            <person name="Dugan-Rocha S."/>
            <person name="Ding Y."/>
            <person name="Chen G."/>
            <person name="Hawes A."/>
            <person name="Holder M."/>
            <person name="Jhangiani S."/>
            <person name="Johnson A."/>
            <person name="Khan Z."/>
            <person name="Li Z."/>
            <person name="Liu W."/>
            <person name="Liu X."/>
            <person name="Perez L."/>
            <person name="Shen H."/>
            <person name="Wang Q."/>
            <person name="Watt J."/>
            <person name="Xi L."/>
            <person name="Xin Y."/>
            <person name="Zhou J."/>
            <person name="Deng J."/>
            <person name="Jiang H."/>
            <person name="Liu Y."/>
            <person name="Qu J."/>
            <person name="Song X.-Z."/>
            <person name="Zhang L."/>
            <person name="Villasana D."/>
            <person name="Johnson A."/>
            <person name="Liu J."/>
            <person name="Liyanage D."/>
            <person name="Lorensuhewa L."/>
            <person name="Robinson T."/>
            <person name="Song A."/>
            <person name="Song B.-B."/>
            <person name="Dinh H."/>
            <person name="Thornton R."/>
            <person name="Coyle M."/>
            <person name="Francisco L."/>
            <person name="Jackson L."/>
            <person name="Javaid M."/>
            <person name="Korchina V."/>
            <person name="Kovar C."/>
            <person name="Mata R."/>
            <person name="Mathew T."/>
            <person name="Ngo R."/>
            <person name="Nguyen L."/>
            <person name="Nguyen N."/>
            <person name="Okwuonu G."/>
            <person name="Ongeri F."/>
            <person name="Pham C."/>
            <person name="Simmons D."/>
            <person name="Wilczek-Boney K."/>
            <person name="Hale W."/>
            <person name="Jakkamsetti A."/>
            <person name="Pham P."/>
            <person name="Ruth R."/>
            <person name="San Lucas F."/>
            <person name="Warren J."/>
            <person name="Zhang J."/>
            <person name="Zhao Z."/>
            <person name="Zhou C."/>
            <person name="Zhu D."/>
            <person name="Lee S."/>
            <person name="Bess C."/>
            <person name="Blankenburg K."/>
            <person name="Forbes L."/>
            <person name="Fu Q."/>
            <person name="Gubbala S."/>
            <person name="Hirani K."/>
            <person name="Jayaseelan J.C."/>
            <person name="Lara F."/>
            <person name="Munidasa M."/>
            <person name="Palculict T."/>
            <person name="Patil S."/>
            <person name="Pu L.-L."/>
            <person name="Saada N."/>
            <person name="Tang L."/>
            <person name="Weissenberger G."/>
            <person name="Zhu Y."/>
            <person name="Hemphill L."/>
            <person name="Shang Y."/>
            <person name="Youmans B."/>
            <person name="Ayvaz T."/>
            <person name="Ross M."/>
            <person name="Santibanez J."/>
            <person name="Aqrawi P."/>
            <person name="Gross S."/>
            <person name="Joshi V."/>
            <person name="Fowler G."/>
            <person name="Nazareth L."/>
            <person name="Reid J."/>
            <person name="Worley K."/>
            <person name="Petrosino J."/>
            <person name="Highlander S."/>
            <person name="Gibbs R."/>
        </authorList>
    </citation>
    <scope>NUCLEOTIDE SEQUENCE [LARGE SCALE GENOMIC DNA]</scope>
    <source>
        <strain evidence="2">ATCC 33269</strain>
    </source>
</reference>
<accession>E7RLG8</accession>
<dbReference type="AlphaFoldDB" id="E7RLG8"/>
<dbReference type="Proteomes" id="UP000005580">
    <property type="component" value="Unassembled WGS sequence"/>
</dbReference>
<keyword evidence="2" id="KW-0808">Transferase</keyword>
<gene>
    <name evidence="2" type="ORF">HMPREF0663_10702</name>
</gene>
<protein>
    <submittedName>
        <fullName evidence="2">Acyltransferase</fullName>
    </submittedName>
</protein>
<name>E7RLG8_9BACT</name>
<dbReference type="InterPro" id="IPR002123">
    <property type="entry name" value="Plipid/glycerol_acylTrfase"/>
</dbReference>
<dbReference type="GO" id="GO:0042840">
    <property type="term" value="P:D-glucuronate catabolic process"/>
    <property type="evidence" value="ECO:0007669"/>
    <property type="project" value="TreeGrafter"/>
</dbReference>
<evidence type="ECO:0000313" key="3">
    <source>
        <dbReference type="Proteomes" id="UP000005580"/>
    </source>
</evidence>
<keyword evidence="2" id="KW-0012">Acyltransferase</keyword>
<evidence type="ECO:0000313" key="2">
    <source>
        <dbReference type="EMBL" id="EFZ38333.1"/>
    </source>
</evidence>
<sequence length="382" mass="43901">MNIPSEFDEIRPYEPEELPAVYERLLSNPQFKMVITYIMPEVPFEAIAAKMRSCKTNLEFQKAFCYPFLENLLAKASRGCDMDTSAVDNTSRYTFISNHRDIVLDSALLAKLLIDAGFTTTCEIAIGDNLLFIPWVSDLVRINKSFKVERGLLTSEKLRSSKRLADYMHFAITEKKENLWIAQREGRCKDSNDRTQDAILKMMVLGGNGNVIERLKELHLVPLSISYEFDPCDFLKAREAQCKRDMPDWKKGPEDDLESMKVGILGYKGQIHYHCAPCIDDFIGRLEPTQPKADIFRTVAEYIDHAIHKNYRLYPCNYIALDMLHGTAEYTSHYTAEDKTSFEQYLAGQLAKIDIPNRDEAYLKQYMLTMYANPAINYLAAQ</sequence>
<dbReference type="STRING" id="28134.SAMN05444288_0172"/>
<dbReference type="GO" id="GO:0016746">
    <property type="term" value="F:acyltransferase activity"/>
    <property type="evidence" value="ECO:0007669"/>
    <property type="project" value="UniProtKB-KW"/>
</dbReference>
<dbReference type="PANTHER" id="PTHR30068">
    <property type="entry name" value="URONATE ISOMERASE"/>
    <property type="match status" value="1"/>
</dbReference>
<evidence type="ECO:0000259" key="1">
    <source>
        <dbReference type="Pfam" id="PF01553"/>
    </source>
</evidence>
<proteinExistence type="predicted"/>
<dbReference type="EMBL" id="AEPE02000002">
    <property type="protein sequence ID" value="EFZ38333.1"/>
    <property type="molecule type" value="Genomic_DNA"/>
</dbReference>
<keyword evidence="3" id="KW-1185">Reference proteome</keyword>
<dbReference type="eggNOG" id="COG0204">
    <property type="taxonomic scope" value="Bacteria"/>
</dbReference>
<comment type="caution">
    <text evidence="2">The sequence shown here is derived from an EMBL/GenBank/DDBJ whole genome shotgun (WGS) entry which is preliminary data.</text>
</comment>
<dbReference type="PANTHER" id="PTHR30068:SF3">
    <property type="entry name" value="PHOSPHOLIPID_GLYCEROL ACYLTRANSFERASE DOMAIN-CONTAINING PROTEIN"/>
    <property type="match status" value="1"/>
</dbReference>
<feature type="domain" description="Phospholipid/glycerol acyltransferase" evidence="1">
    <location>
        <begin position="89"/>
        <end position="224"/>
    </location>
</feature>
<dbReference type="GO" id="GO:0019698">
    <property type="term" value="P:D-galacturonate catabolic process"/>
    <property type="evidence" value="ECO:0007669"/>
    <property type="project" value="TreeGrafter"/>
</dbReference>
<dbReference type="RefSeq" id="WP_004369420.1">
    <property type="nucleotide sequence ID" value="NZ_GL833119.1"/>
</dbReference>